<protein>
    <submittedName>
        <fullName evidence="1">Uncharacterized protein</fullName>
    </submittedName>
</protein>
<dbReference type="EMBL" id="JARBHB010000005">
    <property type="protein sequence ID" value="KAJ8884351.1"/>
    <property type="molecule type" value="Genomic_DNA"/>
</dbReference>
<sequence>METPVQEDYDSYLGGNLRAIVEGIARSERFSDFSLEVTRASAKGDNYLGLILRVRISGRRDGKDLDSINEAFMYGEILPAFQELQMEVGVLEDEAFSGTARWFASDESDSTVRLVLEDMSARGYRLGDRLEGLDPAHCRLVLRQLGRFHALSFAMRDQRPLELQRLRSGLKETMLSLDNEWTITHFPR</sequence>
<dbReference type="Proteomes" id="UP001159363">
    <property type="component" value="Chromosome 4"/>
</dbReference>
<accession>A0ABQ9HJ37</accession>
<reference evidence="1 2" key="1">
    <citation type="submission" date="2023-02" db="EMBL/GenBank/DDBJ databases">
        <title>LHISI_Scaffold_Assembly.</title>
        <authorList>
            <person name="Stuart O.P."/>
            <person name="Cleave R."/>
            <person name="Magrath M.J.L."/>
            <person name="Mikheyev A.S."/>
        </authorList>
    </citation>
    <scope>NUCLEOTIDE SEQUENCE [LARGE SCALE GENOMIC DNA]</scope>
    <source>
        <strain evidence="1">Daus_M_001</strain>
        <tissue evidence="1">Leg muscle</tissue>
    </source>
</reference>
<dbReference type="SUPFAM" id="SSF56112">
    <property type="entry name" value="Protein kinase-like (PK-like)"/>
    <property type="match status" value="1"/>
</dbReference>
<name>A0ABQ9HJ37_9NEOP</name>
<proteinExistence type="predicted"/>
<dbReference type="Pfam" id="PF02958">
    <property type="entry name" value="EcKL"/>
    <property type="match status" value="1"/>
</dbReference>
<organism evidence="1 2">
    <name type="scientific">Dryococelus australis</name>
    <dbReference type="NCBI Taxonomy" id="614101"/>
    <lineage>
        <taxon>Eukaryota</taxon>
        <taxon>Metazoa</taxon>
        <taxon>Ecdysozoa</taxon>
        <taxon>Arthropoda</taxon>
        <taxon>Hexapoda</taxon>
        <taxon>Insecta</taxon>
        <taxon>Pterygota</taxon>
        <taxon>Neoptera</taxon>
        <taxon>Polyneoptera</taxon>
        <taxon>Phasmatodea</taxon>
        <taxon>Verophasmatodea</taxon>
        <taxon>Anareolatae</taxon>
        <taxon>Phasmatidae</taxon>
        <taxon>Eurycanthinae</taxon>
        <taxon>Dryococelus</taxon>
    </lineage>
</organism>
<dbReference type="InterPro" id="IPR011009">
    <property type="entry name" value="Kinase-like_dom_sf"/>
</dbReference>
<comment type="caution">
    <text evidence="1">The sequence shown here is derived from an EMBL/GenBank/DDBJ whole genome shotgun (WGS) entry which is preliminary data.</text>
</comment>
<gene>
    <name evidence="1" type="ORF">PR048_016208</name>
</gene>
<evidence type="ECO:0000313" key="2">
    <source>
        <dbReference type="Proteomes" id="UP001159363"/>
    </source>
</evidence>
<keyword evidence="2" id="KW-1185">Reference proteome</keyword>
<dbReference type="PANTHER" id="PTHR11012">
    <property type="entry name" value="PROTEIN KINASE-LIKE DOMAIN-CONTAINING"/>
    <property type="match status" value="1"/>
</dbReference>
<dbReference type="InterPro" id="IPR004119">
    <property type="entry name" value="EcKL"/>
</dbReference>
<evidence type="ECO:0000313" key="1">
    <source>
        <dbReference type="EMBL" id="KAJ8884351.1"/>
    </source>
</evidence>
<dbReference type="PANTHER" id="PTHR11012:SF30">
    <property type="entry name" value="PROTEIN KINASE-LIKE DOMAIN-CONTAINING"/>
    <property type="match status" value="1"/>
</dbReference>